<dbReference type="Proteomes" id="UP001190700">
    <property type="component" value="Unassembled WGS sequence"/>
</dbReference>
<evidence type="ECO:0000313" key="4">
    <source>
        <dbReference type="EMBL" id="KAK3238326.1"/>
    </source>
</evidence>
<dbReference type="EMBL" id="LGRX02034255">
    <property type="protein sequence ID" value="KAK3238326.1"/>
    <property type="molecule type" value="Genomic_DNA"/>
</dbReference>
<dbReference type="Gene3D" id="1.25.40.20">
    <property type="entry name" value="Ankyrin repeat-containing domain"/>
    <property type="match status" value="2"/>
</dbReference>
<dbReference type="Pfam" id="PF13637">
    <property type="entry name" value="Ank_4"/>
    <property type="match status" value="1"/>
</dbReference>
<dbReference type="InterPro" id="IPR042099">
    <property type="entry name" value="ANL_N_sf"/>
</dbReference>
<dbReference type="InterPro" id="IPR036770">
    <property type="entry name" value="Ankyrin_rpt-contain_sf"/>
</dbReference>
<dbReference type="InterPro" id="IPR045851">
    <property type="entry name" value="AMP-bd_C_sf"/>
</dbReference>
<dbReference type="Pfam" id="PF12796">
    <property type="entry name" value="Ank_2"/>
    <property type="match status" value="1"/>
</dbReference>
<dbReference type="AlphaFoldDB" id="A0AAE0ERW5"/>
<evidence type="ECO:0000256" key="2">
    <source>
        <dbReference type="SAM" id="MobiDB-lite"/>
    </source>
</evidence>
<evidence type="ECO:0000259" key="3">
    <source>
        <dbReference type="Pfam" id="PF00501"/>
    </source>
</evidence>
<dbReference type="InterPro" id="IPR002110">
    <property type="entry name" value="Ankyrin_rpt"/>
</dbReference>
<dbReference type="Pfam" id="PF00501">
    <property type="entry name" value="AMP-binding"/>
    <property type="match status" value="1"/>
</dbReference>
<dbReference type="InterPro" id="IPR000873">
    <property type="entry name" value="AMP-dep_synth/lig_dom"/>
</dbReference>
<reference evidence="4 5" key="1">
    <citation type="journal article" date="2015" name="Genome Biol. Evol.">
        <title>Comparative Genomics of a Bacterivorous Green Alga Reveals Evolutionary Causalities and Consequences of Phago-Mixotrophic Mode of Nutrition.</title>
        <authorList>
            <person name="Burns J.A."/>
            <person name="Paasch A."/>
            <person name="Narechania A."/>
            <person name="Kim E."/>
        </authorList>
    </citation>
    <scope>NUCLEOTIDE SEQUENCE [LARGE SCALE GENOMIC DNA]</scope>
    <source>
        <strain evidence="4 5">PLY_AMNH</strain>
    </source>
</reference>
<dbReference type="Gene3D" id="3.40.50.12780">
    <property type="entry name" value="N-terminal domain of ligase-like"/>
    <property type="match status" value="1"/>
</dbReference>
<dbReference type="InterPro" id="IPR052091">
    <property type="entry name" value="Beta-ala_Activ/Resist"/>
</dbReference>
<feature type="compositionally biased region" description="Low complexity" evidence="2">
    <location>
        <begin position="613"/>
        <end position="636"/>
    </location>
</feature>
<organism evidence="4 5">
    <name type="scientific">Cymbomonas tetramitiformis</name>
    <dbReference type="NCBI Taxonomy" id="36881"/>
    <lineage>
        <taxon>Eukaryota</taxon>
        <taxon>Viridiplantae</taxon>
        <taxon>Chlorophyta</taxon>
        <taxon>Pyramimonadophyceae</taxon>
        <taxon>Pyramimonadales</taxon>
        <taxon>Pyramimonadaceae</taxon>
        <taxon>Cymbomonas</taxon>
    </lineage>
</organism>
<feature type="region of interest" description="Disordered" evidence="2">
    <location>
        <begin position="736"/>
        <end position="786"/>
    </location>
</feature>
<dbReference type="PANTHER" id="PTHR44394:SF1">
    <property type="entry name" value="BETA-ALANINE-ACTIVATING ENZYME"/>
    <property type="match status" value="1"/>
</dbReference>
<gene>
    <name evidence="4" type="ORF">CYMTET_51654</name>
</gene>
<keyword evidence="1" id="KW-0040">ANK repeat</keyword>
<name>A0AAE0ERW5_9CHLO</name>
<dbReference type="SMART" id="SM00248">
    <property type="entry name" value="ANK"/>
    <property type="match status" value="4"/>
</dbReference>
<feature type="repeat" description="ANK" evidence="1">
    <location>
        <begin position="1011"/>
        <end position="1043"/>
    </location>
</feature>
<dbReference type="PANTHER" id="PTHR44394">
    <property type="entry name" value="BETA-ALANINE-ACTIVATING ENZYME"/>
    <property type="match status" value="1"/>
</dbReference>
<feature type="region of interest" description="Disordered" evidence="2">
    <location>
        <begin position="891"/>
        <end position="918"/>
    </location>
</feature>
<feature type="compositionally biased region" description="Polar residues" evidence="2">
    <location>
        <begin position="637"/>
        <end position="655"/>
    </location>
</feature>
<proteinExistence type="predicted"/>
<dbReference type="Gene3D" id="3.30.300.30">
    <property type="match status" value="1"/>
</dbReference>
<feature type="region of interest" description="Disordered" evidence="2">
    <location>
        <begin position="809"/>
        <end position="829"/>
    </location>
</feature>
<accession>A0AAE0ERW5</accession>
<feature type="domain" description="AMP-dependent synthetase/ligase" evidence="3">
    <location>
        <begin position="13"/>
        <end position="408"/>
    </location>
</feature>
<comment type="caution">
    <text evidence="4">The sequence shown here is derived from an EMBL/GenBank/DDBJ whole genome shotgun (WGS) entry which is preliminary data.</text>
</comment>
<dbReference type="SUPFAM" id="SSF56801">
    <property type="entry name" value="Acetyl-CoA synthetase-like"/>
    <property type="match status" value="1"/>
</dbReference>
<feature type="region of interest" description="Disordered" evidence="2">
    <location>
        <begin position="602"/>
        <end position="661"/>
    </location>
</feature>
<dbReference type="PROSITE" id="PS00455">
    <property type="entry name" value="AMP_BINDING"/>
    <property type="match status" value="1"/>
</dbReference>
<feature type="compositionally biased region" description="Basic and acidic residues" evidence="2">
    <location>
        <begin position="736"/>
        <end position="754"/>
    </location>
</feature>
<protein>
    <recommendedName>
        <fullName evidence="3">AMP-dependent synthetase/ligase domain-containing protein</fullName>
    </recommendedName>
</protein>
<keyword evidence="5" id="KW-1185">Reference proteome</keyword>
<dbReference type="SUPFAM" id="SSF48403">
    <property type="entry name" value="Ankyrin repeat"/>
    <property type="match status" value="1"/>
</dbReference>
<dbReference type="InterPro" id="IPR020845">
    <property type="entry name" value="AMP-binding_CS"/>
</dbReference>
<dbReference type="GO" id="GO:0043041">
    <property type="term" value="P:amino acid activation for nonribosomal peptide biosynthetic process"/>
    <property type="evidence" value="ECO:0007669"/>
    <property type="project" value="TreeGrafter"/>
</dbReference>
<sequence>MIGNRNTLHGAVAAQAASWPKRPAIYDGDVVFAFGALEAAAVNLARVILKTGAAVSGGEAPIGICGEGYRSVVAILAILKSGNAYVPLDPLYPTEQIQFMVQETRMKLILVVHNRLCDPKGVLGGHWFQGDMLLLESIWDSSLACSTATPTSSSSASSSSEVVSEVVSDVSDGSLAYVIYTSGSSGRARGTGVMGSHAAIMNRLQWMWLRFPWGPGEVACQKTSYNFLDSVWETFGALGAGVPLVIAGHRQRHNISLLADLLHSHAVTRLVLVPSLLHLLLMTHTDPLAERLQALRYITVSGEPLAWDLAHRCHNAFPEAELLNCYGSTEVAADVTCMPVPKRQRGRSLPLKDPLWIEQAHTGVPIGWPISCTRLYIMDVDTGLASDMEEGTVGELVVFGANLARGYWGLEQETREKFVWFQPVVGDGGDDSCGSGRLKLVPRGTVVDGCSEVGESGGRWIRGFRTGDFGFWKRNEWLKGDPGRRRSSEMRHEEDDPLIKSPVYQYLCSLSKEIGAVSVAAVNPEEKVFYYLGRRDQQVKIRGMRVNLLAVETCLAELPAVRAACVVASDGKSHGVTSDTSDPPRGHHSRIVAFITLDDGDSSTGCHQPDGHASVTASQSAPSSASPTTAPEQPTAHSVSPSSATGHRSSRTLPTSAARRPSDMRMEGWLITQLSEKLPPHAVPSHILILPRALPLLPNGKLDRRRMVAMAATYLITGMLSDTDADASIAPHAVSDEHAVSDQHAVSDGHEPSAHARSARTQHSPSDDASDDSPPEHTEASDCPKGAEQWLTEVTRLVTSLLPGGAAEAVLGARGNGETPRGRPRGSVEDTTFEELGIDSMDLMILKHRLQTELLPSASGPITIDFESEGQAGTPRTLAGLVHRHALNARSRPCTGDAEGEASRSLGSVGPQQHPTCPAAPERITVMERDTRYTGAKGAGSLRAGTLSHCATGDLDEVMRQVESGAWDPLYAVDKQGSNGVMWAAGGGHVEVVRYLLRACPGLGVDAVNKQGRTALMRAAKHGHLAAVQALVQLGANPLVRGKDGSTVLDWAVMGGELPLIAWLMELPQMDVSTRNAFGCTAVHWAAASGNLGTCKWMYKRGFDFSAINHANHGVVNAAAWKGHREVVQWALLEPEGPRLTTQLYDVDHEGLSLVQLVRLGGHPDLANWLEWLQMISHPLSHPLA</sequence>
<dbReference type="PROSITE" id="PS50297">
    <property type="entry name" value="ANK_REP_REGION"/>
    <property type="match status" value="1"/>
</dbReference>
<dbReference type="PROSITE" id="PS50088">
    <property type="entry name" value="ANK_REPEAT"/>
    <property type="match status" value="1"/>
</dbReference>
<evidence type="ECO:0000256" key="1">
    <source>
        <dbReference type="PROSITE-ProRule" id="PRU00023"/>
    </source>
</evidence>
<evidence type="ECO:0000313" key="5">
    <source>
        <dbReference type="Proteomes" id="UP001190700"/>
    </source>
</evidence>